<sequence>MRFITLATILAPTIVVVQAGALIPPPCCKNPITTSATEPAATFTLTASIASPPHQTPGAKPPGTVSESAHTYTGTVPTAIPPARSRSTKPPPLPTASGPASFVTLTWSGNSRSSASGN</sequence>
<feature type="signal peptide" evidence="2">
    <location>
        <begin position="1"/>
        <end position="19"/>
    </location>
</feature>
<evidence type="ECO:0000313" key="4">
    <source>
        <dbReference type="Proteomes" id="UP001280581"/>
    </source>
</evidence>
<dbReference type="AlphaFoldDB" id="A0AAN6LN08"/>
<feature type="region of interest" description="Disordered" evidence="1">
    <location>
        <begin position="49"/>
        <end position="118"/>
    </location>
</feature>
<evidence type="ECO:0000256" key="2">
    <source>
        <dbReference type="SAM" id="SignalP"/>
    </source>
</evidence>
<gene>
    <name evidence="3" type="ORF">GRF29_185g620473</name>
</gene>
<keyword evidence="2" id="KW-0732">Signal</keyword>
<accession>A0AAN6LN08</accession>
<organism evidence="3 4">
    <name type="scientific">Pseudopithomyces chartarum</name>
    <dbReference type="NCBI Taxonomy" id="1892770"/>
    <lineage>
        <taxon>Eukaryota</taxon>
        <taxon>Fungi</taxon>
        <taxon>Dikarya</taxon>
        <taxon>Ascomycota</taxon>
        <taxon>Pezizomycotina</taxon>
        <taxon>Dothideomycetes</taxon>
        <taxon>Pleosporomycetidae</taxon>
        <taxon>Pleosporales</taxon>
        <taxon>Massarineae</taxon>
        <taxon>Didymosphaeriaceae</taxon>
        <taxon>Pseudopithomyces</taxon>
    </lineage>
</organism>
<dbReference type="Proteomes" id="UP001280581">
    <property type="component" value="Unassembled WGS sequence"/>
</dbReference>
<feature type="compositionally biased region" description="Polar residues" evidence="1">
    <location>
        <begin position="103"/>
        <end position="118"/>
    </location>
</feature>
<keyword evidence="4" id="KW-1185">Reference proteome</keyword>
<comment type="caution">
    <text evidence="3">The sequence shown here is derived from an EMBL/GenBank/DDBJ whole genome shotgun (WGS) entry which is preliminary data.</text>
</comment>
<feature type="chain" id="PRO_5042999968" evidence="2">
    <location>
        <begin position="20"/>
        <end position="118"/>
    </location>
</feature>
<reference evidence="3 4" key="1">
    <citation type="submission" date="2021-02" db="EMBL/GenBank/DDBJ databases">
        <title>Genome assembly of Pseudopithomyces chartarum.</title>
        <authorList>
            <person name="Jauregui R."/>
            <person name="Singh J."/>
            <person name="Voisey C."/>
        </authorList>
    </citation>
    <scope>NUCLEOTIDE SEQUENCE [LARGE SCALE GENOMIC DNA]</scope>
    <source>
        <strain evidence="3 4">AGR01</strain>
    </source>
</reference>
<name>A0AAN6LN08_9PLEO</name>
<dbReference type="EMBL" id="WVTA01000016">
    <property type="protein sequence ID" value="KAK3201324.1"/>
    <property type="molecule type" value="Genomic_DNA"/>
</dbReference>
<proteinExistence type="predicted"/>
<evidence type="ECO:0000313" key="3">
    <source>
        <dbReference type="EMBL" id="KAK3201324.1"/>
    </source>
</evidence>
<evidence type="ECO:0000256" key="1">
    <source>
        <dbReference type="SAM" id="MobiDB-lite"/>
    </source>
</evidence>
<feature type="compositionally biased region" description="Polar residues" evidence="1">
    <location>
        <begin position="65"/>
        <end position="76"/>
    </location>
</feature>
<protein>
    <submittedName>
        <fullName evidence="3">Uncharacterized protein</fullName>
    </submittedName>
</protein>